<feature type="transmembrane region" description="Helical" evidence="1">
    <location>
        <begin position="6"/>
        <end position="23"/>
    </location>
</feature>
<accession>A0A1V6C546</accession>
<dbReference type="Proteomes" id="UP000485562">
    <property type="component" value="Unassembled WGS sequence"/>
</dbReference>
<proteinExistence type="predicted"/>
<keyword evidence="1" id="KW-1133">Transmembrane helix</keyword>
<keyword evidence="1" id="KW-0472">Membrane</keyword>
<evidence type="ECO:0000256" key="1">
    <source>
        <dbReference type="SAM" id="Phobius"/>
    </source>
</evidence>
<organism evidence="2">
    <name type="scientific">candidate division TA06 bacterium ADurb.Bin131</name>
    <dbReference type="NCBI Taxonomy" id="1852827"/>
    <lineage>
        <taxon>Bacteria</taxon>
        <taxon>Bacteria division TA06</taxon>
    </lineage>
</organism>
<protein>
    <submittedName>
        <fullName evidence="2">Uncharacterized protein</fullName>
    </submittedName>
</protein>
<dbReference type="EMBL" id="MWDQ01000144">
    <property type="protein sequence ID" value="OQB72032.1"/>
    <property type="molecule type" value="Genomic_DNA"/>
</dbReference>
<keyword evidence="1" id="KW-0812">Transmembrane</keyword>
<reference evidence="2" key="1">
    <citation type="submission" date="2017-02" db="EMBL/GenBank/DDBJ databases">
        <title>Delving into the versatile metabolic prowess of the omnipresent phylum Bacteroidetes.</title>
        <authorList>
            <person name="Nobu M.K."/>
            <person name="Mei R."/>
            <person name="Narihiro T."/>
            <person name="Kuroda K."/>
            <person name="Liu W.-T."/>
        </authorList>
    </citation>
    <scope>NUCLEOTIDE SEQUENCE</scope>
    <source>
        <strain evidence="2">ADurb.Bin131</strain>
    </source>
</reference>
<dbReference type="AlphaFoldDB" id="A0A1V6C546"/>
<comment type="caution">
    <text evidence="2">The sequence shown here is derived from an EMBL/GenBank/DDBJ whole genome shotgun (WGS) entry which is preliminary data.</text>
</comment>
<evidence type="ECO:0000313" key="2">
    <source>
        <dbReference type="EMBL" id="OQB72032.1"/>
    </source>
</evidence>
<gene>
    <name evidence="2" type="ORF">BWX89_01489</name>
</gene>
<name>A0A1V6C546_UNCT6</name>
<sequence length="426" mass="48771">MVKANTFLKVLIMFFIVIYNGLVSGEGRFVEKKEITPDPVIQSELKLFNNATTEEEFYGALGKLKKLGGKDYEKLIPQLMYYKTKAIDTKEAMLMGVVIEQLNISERCIVKGLMPYLGTEDLRLKHDMEEGIINSIPFEVIADCFLPVINQQKKDPPKSLIKYLYRRNPGKALTAIVPVYITDDIKESYQILSSSKNISYALPENPLWTSLSPEAAKSIMKEIELLSSKDEWFIQLCIAEILRQRPQFRQEWLIEKLEKCKHPLVQETMWEISARPVLENKRREISIKISTLDSFTRVLGDSAIMKDAYNIGLKDWQGGKAESFNTAEELKIFVEQMEREIDSFILSIKKRIIAGEIPFDKACLQFLKVRGEKDLKGFIIGEILTDPEVVKKASKEELEELENILVNLSEGIPQANKVLEIIKNNP</sequence>